<proteinExistence type="predicted"/>
<organism evidence="2">
    <name type="scientific">Thermohahella caldifontis</name>
    <dbReference type="NCBI Taxonomy" id="3142973"/>
    <lineage>
        <taxon>Bacteria</taxon>
        <taxon>Pseudomonadati</taxon>
        <taxon>Pseudomonadota</taxon>
        <taxon>Gammaproteobacteria</taxon>
        <taxon>Oceanospirillales</taxon>
        <taxon>Hahellaceae</taxon>
        <taxon>Thermohahella</taxon>
    </lineage>
</organism>
<dbReference type="KEGG" id="tcd:AAIA72_05600"/>
<evidence type="ECO:0000313" key="2">
    <source>
        <dbReference type="EMBL" id="XDT73445.1"/>
    </source>
</evidence>
<feature type="compositionally biased region" description="Polar residues" evidence="1">
    <location>
        <begin position="51"/>
        <end position="79"/>
    </location>
</feature>
<evidence type="ECO:0008006" key="3">
    <source>
        <dbReference type="Google" id="ProtNLM"/>
    </source>
</evidence>
<dbReference type="AlphaFoldDB" id="A0AB39V085"/>
<name>A0AB39V085_9GAMM</name>
<dbReference type="RefSeq" id="WP_369602436.1">
    <property type="nucleotide sequence ID" value="NZ_CP154858.1"/>
</dbReference>
<gene>
    <name evidence="2" type="ORF">AAIA72_05600</name>
</gene>
<sequence>MATNPVGAVPAQPLPLQTDRDRPGRADEPESGRQALQENVQARPNPPDVQVTLSSESRSLNVSASEQVPQASQAVSAGTDSRRPETVPARGPSASDTLGANIDIQA</sequence>
<feature type="region of interest" description="Disordered" evidence="1">
    <location>
        <begin position="1"/>
        <end position="106"/>
    </location>
</feature>
<reference evidence="2" key="1">
    <citation type="submission" date="2024-05" db="EMBL/GenBank/DDBJ databases">
        <title>Genome sequencing of novel strain.</title>
        <authorList>
            <person name="Ganbat D."/>
            <person name="Ganbat S."/>
            <person name="Lee S.-J."/>
        </authorList>
    </citation>
    <scope>NUCLEOTIDE SEQUENCE</scope>
    <source>
        <strain evidence="2">SMD15-11</strain>
    </source>
</reference>
<protein>
    <recommendedName>
        <fullName evidence="3">Flagellar hook-length control protein FliK</fullName>
    </recommendedName>
</protein>
<accession>A0AB39V085</accession>
<feature type="compositionally biased region" description="Basic and acidic residues" evidence="1">
    <location>
        <begin position="18"/>
        <end position="31"/>
    </location>
</feature>
<evidence type="ECO:0000256" key="1">
    <source>
        <dbReference type="SAM" id="MobiDB-lite"/>
    </source>
</evidence>
<dbReference type="EMBL" id="CP154858">
    <property type="protein sequence ID" value="XDT73445.1"/>
    <property type="molecule type" value="Genomic_DNA"/>
</dbReference>